<sequence>METFTAEISRKSSATIFKTCYSRDEIGEKSQPYNMFSMINGEQVDDEDFAQRHRLVLNYKKLPTHNFAELKLFLSVRPWFRVLLPLCSEIV</sequence>
<organism evidence="1 2">
    <name type="scientific">Plakobranchus ocellatus</name>
    <dbReference type="NCBI Taxonomy" id="259542"/>
    <lineage>
        <taxon>Eukaryota</taxon>
        <taxon>Metazoa</taxon>
        <taxon>Spiralia</taxon>
        <taxon>Lophotrochozoa</taxon>
        <taxon>Mollusca</taxon>
        <taxon>Gastropoda</taxon>
        <taxon>Heterobranchia</taxon>
        <taxon>Euthyneura</taxon>
        <taxon>Panpulmonata</taxon>
        <taxon>Sacoglossa</taxon>
        <taxon>Placobranchoidea</taxon>
        <taxon>Plakobranchidae</taxon>
        <taxon>Plakobranchus</taxon>
    </lineage>
</organism>
<accession>A0AAV3ZH55</accession>
<keyword evidence="2" id="KW-1185">Reference proteome</keyword>
<name>A0AAV3ZH55_9GAST</name>
<dbReference type="AlphaFoldDB" id="A0AAV3ZH55"/>
<dbReference type="EMBL" id="BLXT01002391">
    <property type="protein sequence ID" value="GFN93970.1"/>
    <property type="molecule type" value="Genomic_DNA"/>
</dbReference>
<dbReference type="Proteomes" id="UP000735302">
    <property type="component" value="Unassembled WGS sequence"/>
</dbReference>
<comment type="caution">
    <text evidence="1">The sequence shown here is derived from an EMBL/GenBank/DDBJ whole genome shotgun (WGS) entry which is preliminary data.</text>
</comment>
<proteinExistence type="predicted"/>
<evidence type="ECO:0000313" key="1">
    <source>
        <dbReference type="EMBL" id="GFN93970.1"/>
    </source>
</evidence>
<evidence type="ECO:0000313" key="2">
    <source>
        <dbReference type="Proteomes" id="UP000735302"/>
    </source>
</evidence>
<reference evidence="1 2" key="1">
    <citation type="journal article" date="2021" name="Elife">
        <title>Chloroplast acquisition without the gene transfer in kleptoplastic sea slugs, Plakobranchus ocellatus.</title>
        <authorList>
            <person name="Maeda T."/>
            <person name="Takahashi S."/>
            <person name="Yoshida T."/>
            <person name="Shimamura S."/>
            <person name="Takaki Y."/>
            <person name="Nagai Y."/>
            <person name="Toyoda A."/>
            <person name="Suzuki Y."/>
            <person name="Arimoto A."/>
            <person name="Ishii H."/>
            <person name="Satoh N."/>
            <person name="Nishiyama T."/>
            <person name="Hasebe M."/>
            <person name="Maruyama T."/>
            <person name="Minagawa J."/>
            <person name="Obokata J."/>
            <person name="Shigenobu S."/>
        </authorList>
    </citation>
    <scope>NUCLEOTIDE SEQUENCE [LARGE SCALE GENOMIC DNA]</scope>
</reference>
<protein>
    <submittedName>
        <fullName evidence="1">Uncharacterized protein</fullName>
    </submittedName>
</protein>
<gene>
    <name evidence="1" type="ORF">PoB_002047600</name>
</gene>